<proteinExistence type="predicted"/>
<dbReference type="Proteomes" id="UP001147653">
    <property type="component" value="Unassembled WGS sequence"/>
</dbReference>
<dbReference type="InterPro" id="IPR011042">
    <property type="entry name" value="6-blade_b-propeller_TolB-like"/>
</dbReference>
<organism evidence="1 2">
    <name type="scientific">Solirubrobacter phytolaccae</name>
    <dbReference type="NCBI Taxonomy" id="1404360"/>
    <lineage>
        <taxon>Bacteria</taxon>
        <taxon>Bacillati</taxon>
        <taxon>Actinomycetota</taxon>
        <taxon>Thermoleophilia</taxon>
        <taxon>Solirubrobacterales</taxon>
        <taxon>Solirubrobacteraceae</taxon>
        <taxon>Solirubrobacter</taxon>
    </lineage>
</organism>
<protein>
    <submittedName>
        <fullName evidence="1">Uncharacterized protein</fullName>
    </submittedName>
</protein>
<dbReference type="Gene3D" id="2.120.10.30">
    <property type="entry name" value="TolB, C-terminal domain"/>
    <property type="match status" value="1"/>
</dbReference>
<dbReference type="AlphaFoldDB" id="A0A9X3NEW7"/>
<name>A0A9X3NEW7_9ACTN</name>
<evidence type="ECO:0000313" key="1">
    <source>
        <dbReference type="EMBL" id="MDA0183712.1"/>
    </source>
</evidence>
<dbReference type="RefSeq" id="WP_270028126.1">
    <property type="nucleotide sequence ID" value="NZ_JAPDDP010000059.1"/>
</dbReference>
<accession>A0A9X3NEW7</accession>
<dbReference type="EMBL" id="JAPDDP010000059">
    <property type="protein sequence ID" value="MDA0183712.1"/>
    <property type="molecule type" value="Genomic_DNA"/>
</dbReference>
<comment type="caution">
    <text evidence="1">The sequence shown here is derived from an EMBL/GenBank/DDBJ whole genome shotgun (WGS) entry which is preliminary data.</text>
</comment>
<keyword evidence="2" id="KW-1185">Reference proteome</keyword>
<evidence type="ECO:0000313" key="2">
    <source>
        <dbReference type="Proteomes" id="UP001147653"/>
    </source>
</evidence>
<dbReference type="SUPFAM" id="SSF69304">
    <property type="entry name" value="Tricorn protease N-terminal domain"/>
    <property type="match status" value="1"/>
</dbReference>
<gene>
    <name evidence="1" type="ORF">OJ997_25610</name>
</gene>
<sequence>MIATALTVLAAATPTPLGPAPNAGFALAGDHALLATVDTEREHQLRVSAIPLAGGPAKPVFAFDGPPDTWARIRFSASATRAAATIQAEPEDGDLPSTFQMVTGPPLGPWTAVAPPASTPPYPHRQQVDGDRVFTWEVREPTRETTVVARDPDPHDVPLRGRDAALAVFAGDLVAYAATRPGDDELGPRRLVIADWRTGAVRRTVDLPGIIGQYALRPDGRVAVTAGDPGALYDIRPGRKPKRYRVQGQEPSFAGDHIVFANDTTLHPYVIDPDGTVRPFGVRTRSPMGFAVDGTNVAFVANDCLLVAPVTAPMARAIGPGPCARGEVDLGDKNDEAKFARRIPVRLRCITAPKRCTGTVDLVWTQGDVQRRTVRVTAGTRFSIPSGRTRTVRVRLSDDGITRLRRHFRRHTRATLAVEPLNDGGSRLPDWASKWMQVRR</sequence>
<reference evidence="1" key="1">
    <citation type="submission" date="2022-10" db="EMBL/GenBank/DDBJ databases">
        <title>The WGS of Solirubrobacter phytolaccae KCTC 29190.</title>
        <authorList>
            <person name="Jiang Z."/>
        </authorList>
    </citation>
    <scope>NUCLEOTIDE SEQUENCE</scope>
    <source>
        <strain evidence="1">KCTC 29190</strain>
    </source>
</reference>